<dbReference type="PANTHER" id="PTHR47447:SF17">
    <property type="entry name" value="OS12G0638900 PROTEIN"/>
    <property type="match status" value="1"/>
</dbReference>
<evidence type="ECO:0000313" key="4">
    <source>
        <dbReference type="EMBL" id="CAK0807867.1"/>
    </source>
</evidence>
<organism evidence="4 5">
    <name type="scientific">Prorocentrum cordatum</name>
    <dbReference type="NCBI Taxonomy" id="2364126"/>
    <lineage>
        <taxon>Eukaryota</taxon>
        <taxon>Sar</taxon>
        <taxon>Alveolata</taxon>
        <taxon>Dinophyceae</taxon>
        <taxon>Prorocentrales</taxon>
        <taxon>Prorocentraceae</taxon>
        <taxon>Prorocentrum</taxon>
    </lineage>
</organism>
<feature type="repeat" description="PPR" evidence="2">
    <location>
        <begin position="201"/>
        <end position="235"/>
    </location>
</feature>
<dbReference type="Gene3D" id="1.25.40.10">
    <property type="entry name" value="Tetratricopeptide repeat domain"/>
    <property type="match status" value="1"/>
</dbReference>
<dbReference type="InterPro" id="IPR011990">
    <property type="entry name" value="TPR-like_helical_dom_sf"/>
</dbReference>
<reference evidence="4" key="1">
    <citation type="submission" date="2023-10" db="EMBL/GenBank/DDBJ databases">
        <authorList>
            <person name="Chen Y."/>
            <person name="Shah S."/>
            <person name="Dougan E. K."/>
            <person name="Thang M."/>
            <person name="Chan C."/>
        </authorList>
    </citation>
    <scope>NUCLEOTIDE SEQUENCE [LARGE SCALE GENOMIC DNA]</scope>
</reference>
<feature type="non-terminal residue" evidence="4">
    <location>
        <position position="1"/>
    </location>
</feature>
<evidence type="ECO:0000256" key="2">
    <source>
        <dbReference type="PROSITE-ProRule" id="PRU00708"/>
    </source>
</evidence>
<dbReference type="InterPro" id="IPR002885">
    <property type="entry name" value="PPR_rpt"/>
</dbReference>
<proteinExistence type="predicted"/>
<evidence type="ECO:0000313" key="5">
    <source>
        <dbReference type="Proteomes" id="UP001189429"/>
    </source>
</evidence>
<name>A0ABN9QUR7_9DINO</name>
<feature type="repeat" description="PPR" evidence="2">
    <location>
        <begin position="131"/>
        <end position="165"/>
    </location>
</feature>
<keyword evidence="5" id="KW-1185">Reference proteome</keyword>
<feature type="non-terminal residue" evidence="4">
    <location>
        <position position="272"/>
    </location>
</feature>
<dbReference type="PANTHER" id="PTHR47447">
    <property type="entry name" value="OS03G0856100 PROTEIN"/>
    <property type="match status" value="1"/>
</dbReference>
<evidence type="ECO:0000256" key="1">
    <source>
        <dbReference type="ARBA" id="ARBA00022737"/>
    </source>
</evidence>
<dbReference type="Proteomes" id="UP001189429">
    <property type="component" value="Unassembled WGS sequence"/>
</dbReference>
<evidence type="ECO:0008006" key="6">
    <source>
        <dbReference type="Google" id="ProtNLM"/>
    </source>
</evidence>
<dbReference type="Pfam" id="PF13812">
    <property type="entry name" value="PPR_3"/>
    <property type="match status" value="2"/>
</dbReference>
<feature type="repeat" description="PPR" evidence="2">
    <location>
        <begin position="166"/>
        <end position="200"/>
    </location>
</feature>
<evidence type="ECO:0000256" key="3">
    <source>
        <dbReference type="SAM" id="MobiDB-lite"/>
    </source>
</evidence>
<dbReference type="NCBIfam" id="TIGR00756">
    <property type="entry name" value="PPR"/>
    <property type="match status" value="3"/>
</dbReference>
<dbReference type="EMBL" id="CAUYUJ010004026">
    <property type="protein sequence ID" value="CAK0807867.1"/>
    <property type="molecule type" value="Genomic_DNA"/>
</dbReference>
<feature type="region of interest" description="Disordered" evidence="3">
    <location>
        <begin position="239"/>
        <end position="272"/>
    </location>
</feature>
<accession>A0ABN9QUR7</accession>
<dbReference type="PROSITE" id="PS51375">
    <property type="entry name" value="PPR"/>
    <property type="match status" value="3"/>
</dbReference>
<comment type="caution">
    <text evidence="4">The sequence shown here is derived from an EMBL/GenBank/DDBJ whole genome shotgun (WGS) entry which is preliminary data.</text>
</comment>
<keyword evidence="1" id="KW-0677">Repeat</keyword>
<gene>
    <name evidence="4" type="ORF">PCOR1329_LOCUS13621</name>
</gene>
<protein>
    <recommendedName>
        <fullName evidence="6">Pentacotripeptide-repeat region of PRORP domain-containing protein</fullName>
    </recommendedName>
</protein>
<sequence>LEAFLLARLIRSGLARIAGAITLRAPTIMPQCYGGPAHAASCRPRAGRGAALHIRDVPKRAEACARVVVDHVLQNRTEAAASHLDAEVAKLARTSYKAFYHSLIHACGLLGSSRTAVWCSVQMVRMGMKPNIVTFNSLIDACAKTRNLPLAIEVWGIMSDEQVAPNHITYNTMINACSQACDAQKAVEWLQRMQDDNFSPDTVTYGAIFSVCAKTADVDAAEVWFQRMDQSGAKADRVIFNPGRGGGFRDRRVRQGRAAGRGREVGQDDGGE</sequence>